<accession>A0A640K9N1</accession>
<feature type="compositionally biased region" description="Low complexity" evidence="1">
    <location>
        <begin position="48"/>
        <end position="64"/>
    </location>
</feature>
<comment type="caution">
    <text evidence="2">The sequence shown here is derived from an EMBL/GenBank/DDBJ whole genome shotgun (WGS) entry which is preliminary data.</text>
</comment>
<reference evidence="2" key="1">
    <citation type="submission" date="2019-11" db="EMBL/GenBank/DDBJ databases">
        <title>Leishmania tarentolae CDS.</title>
        <authorList>
            <person name="Goto Y."/>
            <person name="Yamagishi J."/>
        </authorList>
    </citation>
    <scope>NUCLEOTIDE SEQUENCE [LARGE SCALE GENOMIC DNA]</scope>
    <source>
        <strain evidence="2">Parrot Tar II</strain>
    </source>
</reference>
<keyword evidence="3" id="KW-1185">Reference proteome</keyword>
<protein>
    <submittedName>
        <fullName evidence="2">Uncharacterized protein</fullName>
    </submittedName>
</protein>
<sequence>MPSTPHDPCLLQRASRARQDAKRYHHASVTPSPQASSASYEHHGGGAAAVAGPAGRRVSGRGSPTMQTNKVAPYLSDVSHGLPRSGPALAQTAESAVALTQPSSSLPQAQRSVVYTVQNSTTDTHTHETEYGGVLTICTTTVTRTITERLVASDEDSSSEDSEVHLDDARKEAFPPSFSRGEP</sequence>
<organism evidence="2 3">
    <name type="scientific">Leishmania tarentolae</name>
    <name type="common">Sauroleishmania tarentolae</name>
    <dbReference type="NCBI Taxonomy" id="5689"/>
    <lineage>
        <taxon>Eukaryota</taxon>
        <taxon>Discoba</taxon>
        <taxon>Euglenozoa</taxon>
        <taxon>Kinetoplastea</taxon>
        <taxon>Metakinetoplastina</taxon>
        <taxon>Trypanosomatida</taxon>
        <taxon>Trypanosomatidae</taxon>
        <taxon>Leishmaniinae</taxon>
        <taxon>Leishmania</taxon>
        <taxon>lizard Leishmania</taxon>
    </lineage>
</organism>
<dbReference type="EMBL" id="BLBS01000004">
    <property type="protein sequence ID" value="GET85694.1"/>
    <property type="molecule type" value="Genomic_DNA"/>
</dbReference>
<feature type="region of interest" description="Disordered" evidence="1">
    <location>
        <begin position="151"/>
        <end position="183"/>
    </location>
</feature>
<feature type="compositionally biased region" description="Basic and acidic residues" evidence="1">
    <location>
        <begin position="162"/>
        <end position="173"/>
    </location>
</feature>
<evidence type="ECO:0000256" key="1">
    <source>
        <dbReference type="SAM" id="MobiDB-lite"/>
    </source>
</evidence>
<name>A0A640K9N1_LEITA</name>
<evidence type="ECO:0000313" key="3">
    <source>
        <dbReference type="Proteomes" id="UP000419144"/>
    </source>
</evidence>
<evidence type="ECO:0000313" key="2">
    <source>
        <dbReference type="EMBL" id="GET85694.1"/>
    </source>
</evidence>
<dbReference type="AlphaFoldDB" id="A0A640K9N1"/>
<gene>
    <name evidence="2" type="ORF">LtaPh_0408500</name>
</gene>
<dbReference type="VEuPathDB" id="TriTrypDB:LtaPh_0408500"/>
<dbReference type="OrthoDB" id="10401174at2759"/>
<dbReference type="Proteomes" id="UP000419144">
    <property type="component" value="Unassembled WGS sequence"/>
</dbReference>
<feature type="compositionally biased region" description="Polar residues" evidence="1">
    <location>
        <begin position="29"/>
        <end position="39"/>
    </location>
</feature>
<feature type="region of interest" description="Disordered" evidence="1">
    <location>
        <begin position="1"/>
        <end position="69"/>
    </location>
</feature>
<proteinExistence type="predicted"/>